<sequence>MSDSLDIQNLLQTGYFPSSRAKNTAPSSPRPEAVRFPSPGPAREDRIPRSISSAPRSRHSYPPAPSVEDEADSLAREYGVSGARESSDEEPQSRGDIDQNPIIMEVHDFGGEPRSQDPQGRAPKSPSPEVNGSTKPQPDRQHGSGAPKEHLRTNSERHGFERRRSRQDLPPIETELRADRAPEHHRSKSSASASRPDYFFPRQTRPYGDQLLSPDIISSGAGGREKTYRGLGQSSNSGGRSTSRQSYHEGSARRRDDKYYYYNGRDAPSARRSETSFENRKPSRRQSNDWVSDSRYRRETSSSRGDRRETSQSYSRGDIDRPPKSPILSREQSRSSDVNGKDAQAPYTPKKPVIVQQDRPPVATRPERNGDEGDRARPPARTGTFPLPSPSQAAFATAAAGATAAAMTPRGSATFPLPGAERSRPSEAKMPLPYPDDDIAYHGLGIDDGEIAPDHMAAPVSIPVVSMPEPSSVISDRPMDPSKTVGPAATPKEPTWQPPAFDPAKDGLRVDNGRRMGSYRRFSESKEHAESGGLPECPRTKPIAGLVDWLTLPRTNFNICPTCYETVFARSEFRTQFQPMLRPTSEAIACDFGSSAWYRIAWLLTLKHKTADLRLLHQVANVSTSIRNETCPGNRKATRTWLTVIDPSTKHPVPEFAVCYECARTVEVLLPNLTGLFVPLEPRSEPSRDLCALHFMPKREQFVLYFDALETTSDKAFVDDQAPDVARLAKELQQLSIGGDCREDSPVVDGYWHIMQFLPQFTVCTACFNDTVQPKIEEGSSLAQNFYMKPQKLPSATCQLYSTRMREVFLKLVDERTRHTWKDRVLERRDIETEIYEKLLKLDRSRRNDAWTEEQVEKSKSHLHNGFATYRLHHRQRWCSHGATHAIPAVFTSPIRPDIVQEVHKGMAKNKRQPYSVSEKAGHQTSAESWGTGRAVARIPRVSGGGTHRAGQAAFGNMCRSGRMFAPTKIWRKWHVKVNQGQKRYATCSALAASAAAPLLMARGHQVSNIPEVPLVVDSALFEAGAMGRTAASLGLLKAVGAGDDLAKADGKELVKGFRNIPGVETCPVTALNLLQLAPGGHLGRFIVWTSAAFKALDDIYGSTTEASAHKRDFLLPSNVVSQADLTRLINSSEIQSSLNAPKGEAITAAAPSRRRTRCATSRSCCA</sequence>
<protein>
    <submittedName>
        <fullName evidence="1">Uncharacterized protein</fullName>
    </submittedName>
</protein>
<dbReference type="Proteomes" id="UP001638806">
    <property type="component" value="Unassembled WGS sequence"/>
</dbReference>
<dbReference type="EMBL" id="JBGNUJ010000007">
    <property type="protein sequence ID" value="KAL3957703.1"/>
    <property type="molecule type" value="Genomic_DNA"/>
</dbReference>
<accession>A0ACC4DNL8</accession>
<evidence type="ECO:0000313" key="2">
    <source>
        <dbReference type="Proteomes" id="UP001638806"/>
    </source>
</evidence>
<reference evidence="1" key="1">
    <citation type="submission" date="2024-12" db="EMBL/GenBank/DDBJ databases">
        <title>Comparative genomics and development of molecular markers within Purpureocillium lilacinum and among Purpureocillium species.</title>
        <authorList>
            <person name="Yeh Z.-Y."/>
            <person name="Ni N.-T."/>
            <person name="Lo P.-H."/>
            <person name="Mushyakhwo K."/>
            <person name="Lin C.-F."/>
            <person name="Nai Y.-S."/>
        </authorList>
    </citation>
    <scope>NUCLEOTIDE SEQUENCE</scope>
    <source>
        <strain evidence="1">NCHU-NPUST-175</strain>
    </source>
</reference>
<proteinExistence type="predicted"/>
<comment type="caution">
    <text evidence="1">The sequence shown here is derived from an EMBL/GenBank/DDBJ whole genome shotgun (WGS) entry which is preliminary data.</text>
</comment>
<evidence type="ECO:0000313" key="1">
    <source>
        <dbReference type="EMBL" id="KAL3957703.1"/>
    </source>
</evidence>
<gene>
    <name evidence="1" type="ORF">ACCO45_008281</name>
</gene>
<name>A0ACC4DNL8_PURLI</name>
<keyword evidence="2" id="KW-1185">Reference proteome</keyword>
<organism evidence="1 2">
    <name type="scientific">Purpureocillium lilacinum</name>
    <name type="common">Paecilomyces lilacinus</name>
    <dbReference type="NCBI Taxonomy" id="33203"/>
    <lineage>
        <taxon>Eukaryota</taxon>
        <taxon>Fungi</taxon>
        <taxon>Dikarya</taxon>
        <taxon>Ascomycota</taxon>
        <taxon>Pezizomycotina</taxon>
        <taxon>Sordariomycetes</taxon>
        <taxon>Hypocreomycetidae</taxon>
        <taxon>Hypocreales</taxon>
        <taxon>Ophiocordycipitaceae</taxon>
        <taxon>Purpureocillium</taxon>
    </lineage>
</organism>